<evidence type="ECO:0000313" key="5">
    <source>
        <dbReference type="EMBL" id="TCT02313.1"/>
    </source>
</evidence>
<dbReference type="InterPro" id="IPR036388">
    <property type="entry name" value="WH-like_DNA-bd_sf"/>
</dbReference>
<evidence type="ECO:0000259" key="4">
    <source>
        <dbReference type="PROSITE" id="PS51459"/>
    </source>
</evidence>
<comment type="caution">
    <text evidence="5">The sequence shown here is derived from an EMBL/GenBank/DDBJ whole genome shotgun (WGS) entry which is preliminary data.</text>
</comment>
<accession>A0A4R3LPA6</accession>
<dbReference type="PROSITE" id="PS51459">
    <property type="entry name" value="FIDO"/>
    <property type="match status" value="1"/>
</dbReference>
<evidence type="ECO:0000256" key="1">
    <source>
        <dbReference type="PIRSR" id="PIRSR640198-1"/>
    </source>
</evidence>
<evidence type="ECO:0000313" key="6">
    <source>
        <dbReference type="Proteomes" id="UP000295525"/>
    </source>
</evidence>
<evidence type="ECO:0000256" key="2">
    <source>
        <dbReference type="PIRSR" id="PIRSR640198-2"/>
    </source>
</evidence>
<dbReference type="EMBL" id="SMAJ01000019">
    <property type="protein sequence ID" value="TCT02313.1"/>
    <property type="molecule type" value="Genomic_DNA"/>
</dbReference>
<dbReference type="PANTHER" id="PTHR13504">
    <property type="entry name" value="FIDO DOMAIN-CONTAINING PROTEIN DDB_G0283145"/>
    <property type="match status" value="1"/>
</dbReference>
<dbReference type="InterPro" id="IPR040198">
    <property type="entry name" value="Fido_containing"/>
</dbReference>
<feature type="binding site" evidence="2">
    <location>
        <begin position="246"/>
        <end position="247"/>
    </location>
    <ligand>
        <name>ATP</name>
        <dbReference type="ChEBI" id="CHEBI:30616"/>
    </ligand>
</feature>
<feature type="active site" evidence="1">
    <location>
        <position position="204"/>
    </location>
</feature>
<dbReference type="InterPro" id="IPR036597">
    <property type="entry name" value="Fido-like_dom_sf"/>
</dbReference>
<dbReference type="Proteomes" id="UP000295525">
    <property type="component" value="Unassembled WGS sequence"/>
</dbReference>
<feature type="site" description="Important for autoinhibition of adenylyltransferase activity" evidence="3">
    <location>
        <position position="64"/>
    </location>
</feature>
<dbReference type="Gene3D" id="1.10.10.10">
    <property type="entry name" value="Winged helix-like DNA-binding domain superfamily/Winged helix DNA-binding domain"/>
    <property type="match status" value="1"/>
</dbReference>
<feature type="binding site" evidence="2">
    <location>
        <begin position="208"/>
        <end position="215"/>
    </location>
    <ligand>
        <name>ATP</name>
        <dbReference type="ChEBI" id="CHEBI:30616"/>
    </ligand>
</feature>
<dbReference type="SUPFAM" id="SSF140931">
    <property type="entry name" value="Fic-like"/>
    <property type="match status" value="1"/>
</dbReference>
<keyword evidence="6" id="KW-1185">Reference proteome</keyword>
<organism evidence="5 6">
    <name type="scientific">Paralcaligenes ureilyticus</name>
    <dbReference type="NCBI Taxonomy" id="627131"/>
    <lineage>
        <taxon>Bacteria</taxon>
        <taxon>Pseudomonadati</taxon>
        <taxon>Pseudomonadota</taxon>
        <taxon>Betaproteobacteria</taxon>
        <taxon>Burkholderiales</taxon>
        <taxon>Alcaligenaceae</taxon>
        <taxon>Paralcaligenes</taxon>
    </lineage>
</organism>
<dbReference type="Pfam" id="PF02661">
    <property type="entry name" value="Fic"/>
    <property type="match status" value="1"/>
</dbReference>
<dbReference type="PANTHER" id="PTHR13504:SF38">
    <property type="entry name" value="FIDO DOMAIN-CONTAINING PROTEIN"/>
    <property type="match status" value="1"/>
</dbReference>
<reference evidence="5 6" key="1">
    <citation type="submission" date="2019-03" db="EMBL/GenBank/DDBJ databases">
        <title>Genomic Encyclopedia of Type Strains, Phase IV (KMG-IV): sequencing the most valuable type-strain genomes for metagenomic binning, comparative biology and taxonomic classification.</title>
        <authorList>
            <person name="Goeker M."/>
        </authorList>
    </citation>
    <scope>NUCLEOTIDE SEQUENCE [LARGE SCALE GENOMIC DNA]</scope>
    <source>
        <strain evidence="5 6">DSM 24591</strain>
    </source>
</reference>
<dbReference type="InterPro" id="IPR003812">
    <property type="entry name" value="Fido"/>
</dbReference>
<protein>
    <submittedName>
        <fullName evidence="5">Fic family protein</fullName>
    </submittedName>
</protein>
<dbReference type="Gene3D" id="1.10.3290.10">
    <property type="entry name" value="Fido-like domain"/>
    <property type="match status" value="1"/>
</dbReference>
<evidence type="ECO:0000256" key="3">
    <source>
        <dbReference type="PIRSR" id="PIRSR640198-3"/>
    </source>
</evidence>
<proteinExistence type="predicted"/>
<dbReference type="GO" id="GO:0005524">
    <property type="term" value="F:ATP binding"/>
    <property type="evidence" value="ECO:0007669"/>
    <property type="project" value="UniProtKB-KW"/>
</dbReference>
<feature type="domain" description="Fido" evidence="4">
    <location>
        <begin position="112"/>
        <end position="273"/>
    </location>
</feature>
<name>A0A4R3LPA6_9BURK</name>
<gene>
    <name evidence="5" type="ORF">EDC26_11939</name>
</gene>
<keyword evidence="2" id="KW-0067">ATP-binding</keyword>
<sequence length="356" mass="40504">MGVSLVPMILTDSLQITPEILGLIAGIDEFKGAWRALGTLAPDRLSALRRVATIESIGSSTRIEGSRLLDRDVERLLSNLQIKSFETRDEQEVAGYAEVMELVFSSWQDIALTENHIRQLHRDLLTHSDKDAWHCGNYKTTPNSVAAFDEHGKPLGVVFETAAPFDTPRLMAELATWFNEERGTGRLHPLLLIGIWVVVFMEIHPFQDGNGRLSRVLTTLLLLQAGYAYVPYSSLESVIEQNKEAYYLALRQTQGSIRTDAPDWQPWLAFFLRVLSEQVRRLERKIEREKLVLAKLPGLALQIVEFTREHGRITMAEAIRLTGGNRNTLKQHFRMLVEQRHLIQHGGGRGTWYELR</sequence>
<dbReference type="AlphaFoldDB" id="A0A4R3LPA6"/>
<keyword evidence="2" id="KW-0547">Nucleotide-binding</keyword>